<evidence type="ECO:0000313" key="3">
    <source>
        <dbReference type="Proteomes" id="UP000654123"/>
    </source>
</evidence>
<dbReference type="EMBL" id="BMSV01000012">
    <property type="protein sequence ID" value="GGQ26815.1"/>
    <property type="molecule type" value="Genomic_DNA"/>
</dbReference>
<feature type="region of interest" description="Disordered" evidence="1">
    <location>
        <begin position="83"/>
        <end position="107"/>
    </location>
</feature>
<dbReference type="AlphaFoldDB" id="A0A918B4R2"/>
<evidence type="ECO:0000256" key="1">
    <source>
        <dbReference type="SAM" id="MobiDB-lite"/>
    </source>
</evidence>
<proteinExistence type="predicted"/>
<organism evidence="2 3">
    <name type="scientific">Streptomyces roseolilacinus</name>
    <dbReference type="NCBI Taxonomy" id="66904"/>
    <lineage>
        <taxon>Bacteria</taxon>
        <taxon>Bacillati</taxon>
        <taxon>Actinomycetota</taxon>
        <taxon>Actinomycetes</taxon>
        <taxon>Kitasatosporales</taxon>
        <taxon>Streptomycetaceae</taxon>
        <taxon>Streptomyces</taxon>
    </lineage>
</organism>
<dbReference type="Proteomes" id="UP000654123">
    <property type="component" value="Unassembled WGS sequence"/>
</dbReference>
<evidence type="ECO:0000313" key="2">
    <source>
        <dbReference type="EMBL" id="GGQ26815.1"/>
    </source>
</evidence>
<sequence length="107" mass="10931">MNRAPTPRRAERVGPKQITVFGTALAGALLPLALGVLFAKAAAADPMAPVNALVTGGGRARLSPAQLRGCGRGGLRRYRTRVAARRPGRPATTAAEHPAPEVAASGT</sequence>
<feature type="compositionally biased region" description="Low complexity" evidence="1">
    <location>
        <begin position="89"/>
        <end position="107"/>
    </location>
</feature>
<name>A0A918B4R2_9ACTN</name>
<keyword evidence="3" id="KW-1185">Reference proteome</keyword>
<gene>
    <name evidence="2" type="ORF">GCM10010249_51890</name>
</gene>
<comment type="caution">
    <text evidence="2">The sequence shown here is derived from an EMBL/GenBank/DDBJ whole genome shotgun (WGS) entry which is preliminary data.</text>
</comment>
<protein>
    <submittedName>
        <fullName evidence="2">Uncharacterized protein</fullName>
    </submittedName>
</protein>
<reference evidence="2" key="2">
    <citation type="submission" date="2020-09" db="EMBL/GenBank/DDBJ databases">
        <authorList>
            <person name="Sun Q."/>
            <person name="Ohkuma M."/>
        </authorList>
    </citation>
    <scope>NUCLEOTIDE SEQUENCE</scope>
    <source>
        <strain evidence="2">JCM 4335</strain>
    </source>
</reference>
<accession>A0A918B4R2</accession>
<reference evidence="2" key="1">
    <citation type="journal article" date="2014" name="Int. J. Syst. Evol. Microbiol.">
        <title>Complete genome sequence of Corynebacterium casei LMG S-19264T (=DSM 44701T), isolated from a smear-ripened cheese.</title>
        <authorList>
            <consortium name="US DOE Joint Genome Institute (JGI-PGF)"/>
            <person name="Walter F."/>
            <person name="Albersmeier A."/>
            <person name="Kalinowski J."/>
            <person name="Ruckert C."/>
        </authorList>
    </citation>
    <scope>NUCLEOTIDE SEQUENCE</scope>
    <source>
        <strain evidence="2">JCM 4335</strain>
    </source>
</reference>